<keyword evidence="1" id="KW-1133">Transmembrane helix</keyword>
<dbReference type="PATRIC" id="fig|796385.3.peg.3001"/>
<evidence type="ECO:0000313" key="3">
    <source>
        <dbReference type="Proteomes" id="UP000035331"/>
    </source>
</evidence>
<sequence length="65" mass="7859">MIEDILYFGNLIFFLFLCEVALQVVFSVIRMCLRKDGSPTGDEYHRLYEESMEWMRQGSRKPHRR</sequence>
<dbReference type="RefSeq" id="WP_048120469.1">
    <property type="nucleotide sequence ID" value="NZ_CP008746.1"/>
</dbReference>
<evidence type="ECO:0000256" key="1">
    <source>
        <dbReference type="SAM" id="Phobius"/>
    </source>
</evidence>
<keyword evidence="1" id="KW-0812">Transmembrane</keyword>
<feature type="transmembrane region" description="Helical" evidence="1">
    <location>
        <begin position="6"/>
        <end position="29"/>
    </location>
</feature>
<name>A0A0G3CHP6_METBA</name>
<dbReference type="EMBL" id="CP008746">
    <property type="protein sequence ID" value="AKJ39458.1"/>
    <property type="molecule type" value="Genomic_DNA"/>
</dbReference>
<gene>
    <name evidence="2" type="ORF">MCM1_2443</name>
</gene>
<dbReference type="GeneID" id="42569613"/>
<protein>
    <submittedName>
        <fullName evidence="2">Uncharacterized protein</fullName>
    </submittedName>
</protein>
<reference evidence="3" key="1">
    <citation type="submission" date="2014-06" db="EMBL/GenBank/DDBJ databases">
        <title>The complete genome sequence of Methanosarcina barkeri CM1.</title>
        <authorList>
            <consortium name="Pastoral Greenhouse Gas Research Consortium"/>
            <person name="Lambie S.C."/>
            <person name="Leahy S.C."/>
            <person name="Kelly W.J."/>
            <person name="Li D."/>
            <person name="Reilly K."/>
            <person name="Attwood G.T."/>
            <person name="Altermann E."/>
        </authorList>
    </citation>
    <scope>NUCLEOTIDE SEQUENCE [LARGE SCALE GENOMIC DNA]</scope>
    <source>
        <strain evidence="3">CM1</strain>
    </source>
</reference>
<proteinExistence type="predicted"/>
<dbReference type="AlphaFoldDB" id="A0A0G3CHP6"/>
<dbReference type="Proteomes" id="UP000035331">
    <property type="component" value="Chromosome"/>
</dbReference>
<keyword evidence="1" id="KW-0472">Membrane</keyword>
<evidence type="ECO:0000313" key="2">
    <source>
        <dbReference type="EMBL" id="AKJ39458.1"/>
    </source>
</evidence>
<accession>A0A0G3CHP6</accession>
<reference evidence="2 3" key="2">
    <citation type="journal article" date="2015" name="Stand. Genomic Sci.">
        <title>The complete genome sequence of the rumen methanogen Methanosarcina barkeri CM1.</title>
        <authorList>
            <person name="Lambie S.C."/>
            <person name="Kelly W.J."/>
            <person name="Leahy S.C."/>
            <person name="Li D."/>
            <person name="Reilly K."/>
            <person name="McAllister T.A."/>
            <person name="Valle E.R."/>
            <person name="Attwood G.T."/>
            <person name="Altermann E."/>
        </authorList>
    </citation>
    <scope>NUCLEOTIDE SEQUENCE [LARGE SCALE GENOMIC DNA]</scope>
    <source>
        <strain evidence="2 3">CM1</strain>
    </source>
</reference>
<organism evidence="2 3">
    <name type="scientific">Methanosarcina barkeri CM1</name>
    <dbReference type="NCBI Taxonomy" id="796385"/>
    <lineage>
        <taxon>Archaea</taxon>
        <taxon>Methanobacteriati</taxon>
        <taxon>Methanobacteriota</taxon>
        <taxon>Stenosarchaea group</taxon>
        <taxon>Methanomicrobia</taxon>
        <taxon>Methanosarcinales</taxon>
        <taxon>Methanosarcinaceae</taxon>
        <taxon>Methanosarcina</taxon>
    </lineage>
</organism>